<evidence type="ECO:0000256" key="7">
    <source>
        <dbReference type="ARBA" id="ARBA00022840"/>
    </source>
</evidence>
<evidence type="ECO:0000256" key="9">
    <source>
        <dbReference type="ARBA" id="ARBA00023146"/>
    </source>
</evidence>
<keyword evidence="4" id="KW-0963">Cytoplasm</keyword>
<dbReference type="GO" id="GO:0006438">
    <property type="term" value="P:valyl-tRNA aminoacylation"/>
    <property type="evidence" value="ECO:0007669"/>
    <property type="project" value="UniProtKB-UniRule"/>
</dbReference>
<dbReference type="GO" id="GO:0002161">
    <property type="term" value="F:aminoacyl-tRNA deacylase activity"/>
    <property type="evidence" value="ECO:0007669"/>
    <property type="project" value="InterPro"/>
</dbReference>
<dbReference type="SUPFAM" id="SSF47323">
    <property type="entry name" value="Anticodon-binding domain of a subclass of class I aminoacyl-tRNA synthetases"/>
    <property type="match status" value="1"/>
</dbReference>
<dbReference type="NCBIfam" id="NF004349">
    <property type="entry name" value="PRK05729.1"/>
    <property type="match status" value="1"/>
</dbReference>
<dbReference type="Gene3D" id="1.10.730.10">
    <property type="entry name" value="Isoleucyl-tRNA Synthetase, Domain 1"/>
    <property type="match status" value="1"/>
</dbReference>
<evidence type="ECO:0000259" key="12">
    <source>
        <dbReference type="Pfam" id="PF00133"/>
    </source>
</evidence>
<organism evidence="14 15">
    <name type="scientific">Candidatus Nomurabacteria bacterium CG1_02_31_12</name>
    <dbReference type="NCBI Taxonomy" id="1805280"/>
    <lineage>
        <taxon>Bacteria</taxon>
        <taxon>Candidatus Nomuraibacteriota</taxon>
    </lineage>
</organism>
<gene>
    <name evidence="14" type="ORF">AUJ22_01070</name>
</gene>
<evidence type="ECO:0000313" key="15">
    <source>
        <dbReference type="Proteomes" id="UP000185769"/>
    </source>
</evidence>
<dbReference type="InterPro" id="IPR002303">
    <property type="entry name" value="Valyl-tRNA_ligase"/>
</dbReference>
<dbReference type="Pfam" id="PF00133">
    <property type="entry name" value="tRNA-synt_1"/>
    <property type="match status" value="1"/>
</dbReference>
<dbReference type="FunFam" id="3.40.50.620:FF:000032">
    <property type="entry name" value="Valine--tRNA ligase"/>
    <property type="match status" value="1"/>
</dbReference>
<evidence type="ECO:0000256" key="5">
    <source>
        <dbReference type="ARBA" id="ARBA00022598"/>
    </source>
</evidence>
<dbReference type="PANTHER" id="PTHR11946:SF93">
    <property type="entry name" value="VALINE--TRNA LIGASE, CHLOROPLASTIC_MITOCHONDRIAL 2"/>
    <property type="match status" value="1"/>
</dbReference>
<dbReference type="Gene3D" id="3.40.50.620">
    <property type="entry name" value="HUPs"/>
    <property type="match status" value="2"/>
</dbReference>
<dbReference type="EMBL" id="MNVM01000017">
    <property type="protein sequence ID" value="OIO29631.1"/>
    <property type="molecule type" value="Genomic_DNA"/>
</dbReference>
<keyword evidence="9" id="KW-0030">Aminoacyl-tRNA synthetase</keyword>
<dbReference type="Pfam" id="PF08264">
    <property type="entry name" value="Anticodon_1"/>
    <property type="match status" value="1"/>
</dbReference>
<name>A0A1J4V5Q9_9BACT</name>
<dbReference type="EC" id="6.1.1.9" evidence="3 11"/>
<comment type="subcellular location">
    <subcellularLocation>
        <location evidence="1">Cytoplasm</location>
    </subcellularLocation>
</comment>
<evidence type="ECO:0000256" key="2">
    <source>
        <dbReference type="ARBA" id="ARBA00011245"/>
    </source>
</evidence>
<dbReference type="CDD" id="cd00817">
    <property type="entry name" value="ValRS_core"/>
    <property type="match status" value="1"/>
</dbReference>
<dbReference type="InterPro" id="IPR014729">
    <property type="entry name" value="Rossmann-like_a/b/a_fold"/>
</dbReference>
<dbReference type="Proteomes" id="UP000185769">
    <property type="component" value="Unassembled WGS sequence"/>
</dbReference>
<protein>
    <recommendedName>
        <fullName evidence="3 11">Valine--tRNA ligase</fullName>
        <ecNumber evidence="3 11">6.1.1.9</ecNumber>
    </recommendedName>
</protein>
<dbReference type="InterPro" id="IPR002300">
    <property type="entry name" value="aa-tRNA-synth_Ia"/>
</dbReference>
<dbReference type="InterPro" id="IPR009080">
    <property type="entry name" value="tRNAsynth_Ia_anticodon-bd"/>
</dbReference>
<dbReference type="AlphaFoldDB" id="A0A1J4V5Q9"/>
<evidence type="ECO:0000256" key="8">
    <source>
        <dbReference type="ARBA" id="ARBA00022917"/>
    </source>
</evidence>
<dbReference type="STRING" id="1805280.AUJ22_01070"/>
<dbReference type="PRINTS" id="PR00986">
    <property type="entry name" value="TRNASYNTHVAL"/>
</dbReference>
<keyword evidence="8" id="KW-0648">Protein biosynthesis</keyword>
<reference evidence="14 15" key="1">
    <citation type="journal article" date="2016" name="Environ. Microbiol.">
        <title>Genomic resolution of a cold subsurface aquifer community provides metabolic insights for novel microbes adapted to high CO concentrations.</title>
        <authorList>
            <person name="Probst A.J."/>
            <person name="Castelle C.J."/>
            <person name="Singh A."/>
            <person name="Brown C.T."/>
            <person name="Anantharaman K."/>
            <person name="Sharon I."/>
            <person name="Hug L.A."/>
            <person name="Burstein D."/>
            <person name="Emerson J.B."/>
            <person name="Thomas B.C."/>
            <person name="Banfield J.F."/>
        </authorList>
    </citation>
    <scope>NUCLEOTIDE SEQUENCE [LARGE SCALE GENOMIC DNA]</scope>
    <source>
        <strain evidence="14">CG1_02_31_12</strain>
    </source>
</reference>
<keyword evidence="7" id="KW-0067">ATP-binding</keyword>
<dbReference type="NCBIfam" id="TIGR00422">
    <property type="entry name" value="valS"/>
    <property type="match status" value="1"/>
</dbReference>
<dbReference type="SUPFAM" id="SSF50677">
    <property type="entry name" value="ValRS/IleRS/LeuRS editing domain"/>
    <property type="match status" value="1"/>
</dbReference>
<keyword evidence="6" id="KW-0547">Nucleotide-binding</keyword>
<feature type="domain" description="Aminoacyl-tRNA synthetase class Ia" evidence="12">
    <location>
        <begin position="17"/>
        <end position="587"/>
    </location>
</feature>
<keyword evidence="5 14" id="KW-0436">Ligase</keyword>
<feature type="domain" description="Methionyl/Valyl/Leucyl/Isoleucyl-tRNA synthetase anticodon-binding" evidence="13">
    <location>
        <begin position="629"/>
        <end position="730"/>
    </location>
</feature>
<evidence type="ECO:0000256" key="6">
    <source>
        <dbReference type="ARBA" id="ARBA00022741"/>
    </source>
</evidence>
<evidence type="ECO:0000256" key="10">
    <source>
        <dbReference type="ARBA" id="ARBA00047552"/>
    </source>
</evidence>
<dbReference type="InterPro" id="IPR033705">
    <property type="entry name" value="Anticodon_Ia_Val"/>
</dbReference>
<dbReference type="CDD" id="cd07962">
    <property type="entry name" value="Anticodon_Ia_Val"/>
    <property type="match status" value="1"/>
</dbReference>
<evidence type="ECO:0000313" key="14">
    <source>
        <dbReference type="EMBL" id="OIO29631.1"/>
    </source>
</evidence>
<dbReference type="SUPFAM" id="SSF52374">
    <property type="entry name" value="Nucleotidylyl transferase"/>
    <property type="match status" value="1"/>
</dbReference>
<evidence type="ECO:0000256" key="4">
    <source>
        <dbReference type="ARBA" id="ARBA00022490"/>
    </source>
</evidence>
<dbReference type="InterPro" id="IPR013155">
    <property type="entry name" value="M/V/L/I-tRNA-synth_anticd-bd"/>
</dbReference>
<dbReference type="InterPro" id="IPR009008">
    <property type="entry name" value="Val/Leu/Ile-tRNA-synth_edit"/>
</dbReference>
<dbReference type="GO" id="GO:0004832">
    <property type="term" value="F:valine-tRNA ligase activity"/>
    <property type="evidence" value="ECO:0007669"/>
    <property type="project" value="UniProtKB-UniRule"/>
</dbReference>
<proteinExistence type="predicted"/>
<evidence type="ECO:0000256" key="1">
    <source>
        <dbReference type="ARBA" id="ARBA00004496"/>
    </source>
</evidence>
<dbReference type="PANTHER" id="PTHR11946">
    <property type="entry name" value="VALYL-TRNA SYNTHETASES"/>
    <property type="match status" value="1"/>
</dbReference>
<dbReference type="GO" id="GO:0005524">
    <property type="term" value="F:ATP binding"/>
    <property type="evidence" value="ECO:0007669"/>
    <property type="project" value="UniProtKB-KW"/>
</dbReference>
<evidence type="ECO:0000259" key="13">
    <source>
        <dbReference type="Pfam" id="PF08264"/>
    </source>
</evidence>
<comment type="catalytic activity">
    <reaction evidence="10">
        <text>tRNA(Val) + L-valine + ATP = L-valyl-tRNA(Val) + AMP + diphosphate</text>
        <dbReference type="Rhea" id="RHEA:10704"/>
        <dbReference type="Rhea" id="RHEA-COMP:9672"/>
        <dbReference type="Rhea" id="RHEA-COMP:9708"/>
        <dbReference type="ChEBI" id="CHEBI:30616"/>
        <dbReference type="ChEBI" id="CHEBI:33019"/>
        <dbReference type="ChEBI" id="CHEBI:57762"/>
        <dbReference type="ChEBI" id="CHEBI:78442"/>
        <dbReference type="ChEBI" id="CHEBI:78537"/>
        <dbReference type="ChEBI" id="CHEBI:456215"/>
        <dbReference type="EC" id="6.1.1.9"/>
    </reaction>
</comment>
<evidence type="ECO:0000256" key="11">
    <source>
        <dbReference type="NCBIfam" id="TIGR00422"/>
    </source>
</evidence>
<accession>A0A1J4V5Q9</accession>
<comment type="subunit">
    <text evidence="2">Monomer.</text>
</comment>
<evidence type="ECO:0000256" key="3">
    <source>
        <dbReference type="ARBA" id="ARBA00013169"/>
    </source>
</evidence>
<dbReference type="GO" id="GO:0005829">
    <property type="term" value="C:cytosol"/>
    <property type="evidence" value="ECO:0007669"/>
    <property type="project" value="TreeGrafter"/>
</dbReference>
<sequence length="730" mass="84979">MDERLLKPYNHKETENKIYKLWEESGFFNPDVCVEKGITKSDAKAFSIVLPPPNVTGNLHTGHALMLVIEDIMVRHARMKGMKTLWLPGTDHAAIATQSKVEKLLEKEGIHKNDIGREEFLKRVEKFAQDSHDTIVNQAKKMGASLDWSREAFTLDKKRNITVKTAFKQMYDDGLIYRGHRIVNWDPKGQTVISDDEIVYKERKAKFYTFKYSKDFPIYISTTRPETKVGDVAVAVHPDDKRYQKYIGQTFNIEDFCGVKLEIKIVGDNSVKKDFGTGALGVTPAHSQIDREIAERNKLESKQVINEFAKMTVGDERILNKKTTEARDVIINWLKENNLLEKEEEITQNVSTAERTGAIIEPLPKLQWFMDVNKKIHSRNNKSLKELMLEPVRDGKIKILPNHFEKVYYNWIENLHDWCISRQIWYGHRIPVWYKKSINNYESGITNENSEEIYCGIEAPKGTGWEQDSDTLDTWFSSGLWTFSTLGWPEKTKDLQTYHPITVLETGHDILFFWIARMILMSQYLLNEIPFKNVYLHGMVRTADGKKMSKSLGNKSIDPLDIIEKYGNDALRMAMIIGNTPGNDLKLNEDDIRGYAKFTNKIWNASRFVIEQTKNIDINNLPELDKEDKQSEKELEDLIIEISKEMDEFRYSIVAEKLYHYFWHTFADIIIERSKKKILEDKNKESAKTLLYTQLTTLLKLLHPFIPFVTEEIWSILPTENKKLLMVEKW</sequence>
<comment type="caution">
    <text evidence="14">The sequence shown here is derived from an EMBL/GenBank/DDBJ whole genome shotgun (WGS) entry which is preliminary data.</text>
</comment>